<keyword evidence="4" id="KW-0378">Hydrolase</keyword>
<dbReference type="OrthoDB" id="9787654at2"/>
<dbReference type="AlphaFoldDB" id="A0A1H2PRG6"/>
<dbReference type="InterPro" id="IPR032466">
    <property type="entry name" value="Metal_Hydrolase"/>
</dbReference>
<protein>
    <submittedName>
        <fullName evidence="4">Predicted metal-dependent hydrolase, TIM-barrel fold</fullName>
    </submittedName>
</protein>
<evidence type="ECO:0000256" key="2">
    <source>
        <dbReference type="SAM" id="MobiDB-lite"/>
    </source>
</evidence>
<dbReference type="InterPro" id="IPR052350">
    <property type="entry name" value="Metallo-dep_Lactonases"/>
</dbReference>
<evidence type="ECO:0000313" key="5">
    <source>
        <dbReference type="Proteomes" id="UP000243719"/>
    </source>
</evidence>
<accession>A0A1H2PRG6</accession>
<dbReference type="SUPFAM" id="SSF51556">
    <property type="entry name" value="Metallo-dependent hydrolases"/>
    <property type="match status" value="1"/>
</dbReference>
<comment type="similarity">
    <text evidence="1">Belongs to the metallo-dependent hydrolases superfamily.</text>
</comment>
<dbReference type="Pfam" id="PF04909">
    <property type="entry name" value="Amidohydro_2"/>
    <property type="match status" value="1"/>
</dbReference>
<proteinExistence type="inferred from homology"/>
<name>A0A1H2PRG6_9BURK</name>
<dbReference type="Proteomes" id="UP000243719">
    <property type="component" value="Unassembled WGS sequence"/>
</dbReference>
<dbReference type="GO" id="GO:0016787">
    <property type="term" value="F:hydrolase activity"/>
    <property type="evidence" value="ECO:0007669"/>
    <property type="project" value="UniProtKB-KW"/>
</dbReference>
<evidence type="ECO:0000256" key="1">
    <source>
        <dbReference type="ARBA" id="ARBA00038310"/>
    </source>
</evidence>
<gene>
    <name evidence="4" type="ORF">SAMN05216551_105270</name>
</gene>
<evidence type="ECO:0000259" key="3">
    <source>
        <dbReference type="Pfam" id="PF04909"/>
    </source>
</evidence>
<dbReference type="RefSeq" id="WP_091907903.1">
    <property type="nucleotide sequence ID" value="NZ_FNLO01000005.1"/>
</dbReference>
<feature type="domain" description="Amidohydrolase-related" evidence="3">
    <location>
        <begin position="38"/>
        <end position="342"/>
    </location>
</feature>
<dbReference type="Gene3D" id="3.20.20.140">
    <property type="entry name" value="Metal-dependent hydrolases"/>
    <property type="match status" value="1"/>
</dbReference>
<dbReference type="STRING" id="1770053.SAMN05216551_105270"/>
<feature type="region of interest" description="Disordered" evidence="2">
    <location>
        <begin position="1"/>
        <end position="20"/>
    </location>
</feature>
<sequence>MKMSVASAPNEMPAHPPVRPDWLDRVHEEAVEPDLRIVDSHHHLWRKPDALYLSQDYVSDVARHNVVSSVFAECRTCYRSDGPEEFAPLGETAFVLEQSSHARTGHATRVAAAIIGYADLMRGSAAGDVLDEHMRVAGEAFRGIRNIAAWHPDARIKPSSIARPPEKLLYDATFRAGFQALAERGLTFDTYVLYGQLGDVRDLALAFPHASIVIDHTGGPMGLSTSDATVFSAWEAGLQDVARCQNVSIKIGGFGMPVMGAGFPGGSLPPTSDELARTIAPYVTRCIDLFGADRCMFESNFPVDKASYSYTVLWNAFKKLTAHLPDRARARLFGGTAEAVYGMS</sequence>
<dbReference type="PANTHER" id="PTHR43569">
    <property type="entry name" value="AMIDOHYDROLASE"/>
    <property type="match status" value="1"/>
</dbReference>
<organism evidence="4 5">
    <name type="scientific">Chitinasiproducens palmae</name>
    <dbReference type="NCBI Taxonomy" id="1770053"/>
    <lineage>
        <taxon>Bacteria</taxon>
        <taxon>Pseudomonadati</taxon>
        <taxon>Pseudomonadota</taxon>
        <taxon>Betaproteobacteria</taxon>
        <taxon>Burkholderiales</taxon>
        <taxon>Burkholderiaceae</taxon>
        <taxon>Chitinasiproducens</taxon>
    </lineage>
</organism>
<evidence type="ECO:0000313" key="4">
    <source>
        <dbReference type="EMBL" id="SDV48653.1"/>
    </source>
</evidence>
<keyword evidence="5" id="KW-1185">Reference proteome</keyword>
<dbReference type="InterPro" id="IPR006680">
    <property type="entry name" value="Amidohydro-rel"/>
</dbReference>
<reference evidence="5" key="1">
    <citation type="submission" date="2016-09" db="EMBL/GenBank/DDBJ databases">
        <authorList>
            <person name="Varghese N."/>
            <person name="Submissions S."/>
        </authorList>
    </citation>
    <scope>NUCLEOTIDE SEQUENCE [LARGE SCALE GENOMIC DNA]</scope>
    <source>
        <strain evidence="5">JS23</strain>
    </source>
</reference>
<dbReference type="EMBL" id="FNLO01000005">
    <property type="protein sequence ID" value="SDV48653.1"/>
    <property type="molecule type" value="Genomic_DNA"/>
</dbReference>
<dbReference type="PANTHER" id="PTHR43569:SF1">
    <property type="entry name" value="BLL3371 PROTEIN"/>
    <property type="match status" value="1"/>
</dbReference>